<dbReference type="SUPFAM" id="SSF88946">
    <property type="entry name" value="Sigma2 domain of RNA polymerase sigma factors"/>
    <property type="match status" value="1"/>
</dbReference>
<keyword evidence="2 6" id="KW-0805">Transcription regulation</keyword>
<keyword evidence="4 6" id="KW-0238">DNA-binding</keyword>
<evidence type="ECO:0000256" key="1">
    <source>
        <dbReference type="ARBA" id="ARBA00010641"/>
    </source>
</evidence>
<keyword evidence="11" id="KW-1185">Reference proteome</keyword>
<dbReference type="Pfam" id="PF04542">
    <property type="entry name" value="Sigma70_r2"/>
    <property type="match status" value="1"/>
</dbReference>
<accession>A0ABV1DH71</accession>
<evidence type="ECO:0000256" key="5">
    <source>
        <dbReference type="ARBA" id="ARBA00023163"/>
    </source>
</evidence>
<dbReference type="InterPro" id="IPR013249">
    <property type="entry name" value="RNA_pol_sigma70_r4_t2"/>
</dbReference>
<dbReference type="EMBL" id="JBBMFP010000001">
    <property type="protein sequence ID" value="MEQ2429724.1"/>
    <property type="molecule type" value="Genomic_DNA"/>
</dbReference>
<gene>
    <name evidence="10" type="ORF">WMO65_01760</name>
</gene>
<dbReference type="InterPro" id="IPR000838">
    <property type="entry name" value="RNA_pol_sigma70_ECF_CS"/>
</dbReference>
<dbReference type="Pfam" id="PF08281">
    <property type="entry name" value="Sigma70_r4_2"/>
    <property type="match status" value="1"/>
</dbReference>
<organism evidence="10 11">
    <name type="scientific">Blautia caccae</name>
    <dbReference type="NCBI Taxonomy" id="3133175"/>
    <lineage>
        <taxon>Bacteria</taxon>
        <taxon>Bacillati</taxon>
        <taxon>Bacillota</taxon>
        <taxon>Clostridia</taxon>
        <taxon>Lachnospirales</taxon>
        <taxon>Lachnospiraceae</taxon>
        <taxon>Blautia</taxon>
    </lineage>
</organism>
<keyword evidence="3 6" id="KW-0731">Sigma factor</keyword>
<name>A0ABV1DH71_9FIRM</name>
<evidence type="ECO:0000313" key="11">
    <source>
        <dbReference type="Proteomes" id="UP001457898"/>
    </source>
</evidence>
<dbReference type="InterPro" id="IPR007627">
    <property type="entry name" value="RNA_pol_sigma70_r2"/>
</dbReference>
<feature type="domain" description="RNA polymerase sigma factor 70 region 4 type 2" evidence="9">
    <location>
        <begin position="130"/>
        <end position="181"/>
    </location>
</feature>
<evidence type="ECO:0000259" key="9">
    <source>
        <dbReference type="Pfam" id="PF08281"/>
    </source>
</evidence>
<dbReference type="RefSeq" id="WP_148393131.1">
    <property type="nucleotide sequence ID" value="NZ_JBBMFP010000001.1"/>
</dbReference>
<dbReference type="SUPFAM" id="SSF88659">
    <property type="entry name" value="Sigma3 and sigma4 domains of RNA polymerase sigma factors"/>
    <property type="match status" value="1"/>
</dbReference>
<evidence type="ECO:0000256" key="2">
    <source>
        <dbReference type="ARBA" id="ARBA00023015"/>
    </source>
</evidence>
<comment type="similarity">
    <text evidence="1 6">Belongs to the sigma-70 factor family. ECF subfamily.</text>
</comment>
<evidence type="ECO:0000256" key="4">
    <source>
        <dbReference type="ARBA" id="ARBA00023125"/>
    </source>
</evidence>
<comment type="caution">
    <text evidence="10">The sequence shown here is derived from an EMBL/GenBank/DDBJ whole genome shotgun (WGS) entry which is preliminary data.</text>
</comment>
<dbReference type="InterPro" id="IPR013324">
    <property type="entry name" value="RNA_pol_sigma_r3/r4-like"/>
</dbReference>
<dbReference type="CDD" id="cd06171">
    <property type="entry name" value="Sigma70_r4"/>
    <property type="match status" value="1"/>
</dbReference>
<dbReference type="InterPro" id="IPR036388">
    <property type="entry name" value="WH-like_DNA-bd_sf"/>
</dbReference>
<dbReference type="InterPro" id="IPR014284">
    <property type="entry name" value="RNA_pol_sigma-70_dom"/>
</dbReference>
<dbReference type="PROSITE" id="PS01063">
    <property type="entry name" value="SIGMA70_ECF"/>
    <property type="match status" value="1"/>
</dbReference>
<reference evidence="10 11" key="1">
    <citation type="submission" date="2024-03" db="EMBL/GenBank/DDBJ databases">
        <title>Human intestinal bacterial collection.</title>
        <authorList>
            <person name="Pauvert C."/>
            <person name="Hitch T.C.A."/>
            <person name="Clavel T."/>
        </authorList>
    </citation>
    <scope>NUCLEOTIDE SEQUENCE [LARGE SCALE GENOMIC DNA]</scope>
    <source>
        <strain evidence="10 11">CLA-SR-H028</strain>
    </source>
</reference>
<feature type="domain" description="RNA polymerase sigma-70 region 2" evidence="8">
    <location>
        <begin position="30"/>
        <end position="97"/>
    </location>
</feature>
<evidence type="ECO:0000256" key="7">
    <source>
        <dbReference type="SAM" id="MobiDB-lite"/>
    </source>
</evidence>
<dbReference type="Proteomes" id="UP001457898">
    <property type="component" value="Unassembled WGS sequence"/>
</dbReference>
<evidence type="ECO:0000313" key="10">
    <source>
        <dbReference type="EMBL" id="MEQ2429724.1"/>
    </source>
</evidence>
<evidence type="ECO:0000259" key="8">
    <source>
        <dbReference type="Pfam" id="PF04542"/>
    </source>
</evidence>
<dbReference type="InterPro" id="IPR013325">
    <property type="entry name" value="RNA_pol_sigma_r2"/>
</dbReference>
<evidence type="ECO:0000256" key="3">
    <source>
        <dbReference type="ARBA" id="ARBA00023082"/>
    </source>
</evidence>
<proteinExistence type="inferred from homology"/>
<dbReference type="NCBIfam" id="TIGR02937">
    <property type="entry name" value="sigma70-ECF"/>
    <property type="match status" value="1"/>
</dbReference>
<sequence>MTREELSGMTDDQLMEMVREKNLRQAYDVLVLRHYREAMRFCMKMLKDEQSALDIVQDSFADIYVQRARVTVSCAFRTYLFAVVKHKALDEIRKNARHKTEELDASRTEVPGQSPPSPEELYVKKEEYAELLQWIEELPEDYRQALILFCVDGMSYEEIAAAMGKNLAQVRILLHRARKKLQRQRREQG</sequence>
<evidence type="ECO:0000256" key="6">
    <source>
        <dbReference type="RuleBase" id="RU000716"/>
    </source>
</evidence>
<keyword evidence="5 6" id="KW-0804">Transcription</keyword>
<dbReference type="PANTHER" id="PTHR43133">
    <property type="entry name" value="RNA POLYMERASE ECF-TYPE SIGMA FACTO"/>
    <property type="match status" value="1"/>
</dbReference>
<feature type="region of interest" description="Disordered" evidence="7">
    <location>
        <begin position="100"/>
        <end position="119"/>
    </location>
</feature>
<dbReference type="Gene3D" id="1.10.1740.10">
    <property type="match status" value="1"/>
</dbReference>
<dbReference type="Gene3D" id="1.10.10.10">
    <property type="entry name" value="Winged helix-like DNA-binding domain superfamily/Winged helix DNA-binding domain"/>
    <property type="match status" value="1"/>
</dbReference>
<dbReference type="PANTHER" id="PTHR43133:SF8">
    <property type="entry name" value="RNA POLYMERASE SIGMA FACTOR HI_1459-RELATED"/>
    <property type="match status" value="1"/>
</dbReference>
<protein>
    <recommendedName>
        <fullName evidence="6">RNA polymerase sigma factor</fullName>
    </recommendedName>
</protein>
<dbReference type="InterPro" id="IPR039425">
    <property type="entry name" value="RNA_pol_sigma-70-like"/>
</dbReference>